<keyword evidence="4 7" id="KW-0067">ATP-binding</keyword>
<dbReference type="InterPro" id="IPR003439">
    <property type="entry name" value="ABC_transporter-like_ATP-bd"/>
</dbReference>
<comment type="caution">
    <text evidence="7">The sequence shown here is derived from an EMBL/GenBank/DDBJ whole genome shotgun (WGS) entry which is preliminary data.</text>
</comment>
<dbReference type="InterPro" id="IPR052156">
    <property type="entry name" value="BCAA_Transport_ATP-bd_LivF"/>
</dbReference>
<evidence type="ECO:0000256" key="2">
    <source>
        <dbReference type="ARBA" id="ARBA00022448"/>
    </source>
</evidence>
<reference evidence="7 8" key="1">
    <citation type="submission" date="2018-10" db="EMBL/GenBank/DDBJ databases">
        <title>Xanthobacter tagetidis genome sequencing and assembly.</title>
        <authorList>
            <person name="Maclea K.S."/>
            <person name="Goen A.E."/>
            <person name="Fatima S.A."/>
        </authorList>
    </citation>
    <scope>NUCLEOTIDE SEQUENCE [LARGE SCALE GENOMIC DNA]</scope>
    <source>
        <strain evidence="7 8">ATCC 700314</strain>
    </source>
</reference>
<evidence type="ECO:0000256" key="4">
    <source>
        <dbReference type="ARBA" id="ARBA00022840"/>
    </source>
</evidence>
<dbReference type="GO" id="GO:0015807">
    <property type="term" value="P:L-amino acid transport"/>
    <property type="evidence" value="ECO:0007669"/>
    <property type="project" value="TreeGrafter"/>
</dbReference>
<dbReference type="GO" id="GO:0015658">
    <property type="term" value="F:branched-chain amino acid transmembrane transporter activity"/>
    <property type="evidence" value="ECO:0007669"/>
    <property type="project" value="TreeGrafter"/>
</dbReference>
<sequence>MMLQVEHLNVFYGITEVLRDVSFTVPQGEIFALLGGNGSGKTTIINTLCGLVKPRKGSIRLLGQDLAGRPCDQMVRAGLIQVPQGREVFASMTVRENLEIGAATRPAGEIAGDLQEMYALFPRLREKRDRLAGALSGGEQQQVAIARALMGRPRLLLMDEPSVGLSPIVVEGMVETIRDLNRTRGLTILIVEQNVGVAAAVASGAYVLKDGEIAYSGSAPDLIGNPEVLASYLGR</sequence>
<dbReference type="OrthoDB" id="9776369at2"/>
<keyword evidence="8" id="KW-1185">Reference proteome</keyword>
<evidence type="ECO:0000256" key="5">
    <source>
        <dbReference type="ARBA" id="ARBA00022970"/>
    </source>
</evidence>
<dbReference type="EMBL" id="RCTF01000008">
    <property type="protein sequence ID" value="RLP78420.1"/>
    <property type="molecule type" value="Genomic_DNA"/>
</dbReference>
<dbReference type="PANTHER" id="PTHR43820:SF4">
    <property type="entry name" value="HIGH-AFFINITY BRANCHED-CHAIN AMINO ACID TRANSPORT ATP-BINDING PROTEIN LIVF"/>
    <property type="match status" value="1"/>
</dbReference>
<feature type="domain" description="ABC transporter" evidence="6">
    <location>
        <begin position="3"/>
        <end position="235"/>
    </location>
</feature>
<organism evidence="7 8">
    <name type="scientific">Xanthobacter tagetidis</name>
    <dbReference type="NCBI Taxonomy" id="60216"/>
    <lineage>
        <taxon>Bacteria</taxon>
        <taxon>Pseudomonadati</taxon>
        <taxon>Pseudomonadota</taxon>
        <taxon>Alphaproteobacteria</taxon>
        <taxon>Hyphomicrobiales</taxon>
        <taxon>Xanthobacteraceae</taxon>
        <taxon>Xanthobacter</taxon>
    </lineage>
</organism>
<evidence type="ECO:0000256" key="3">
    <source>
        <dbReference type="ARBA" id="ARBA00022741"/>
    </source>
</evidence>
<dbReference type="GO" id="GO:0016887">
    <property type="term" value="F:ATP hydrolysis activity"/>
    <property type="evidence" value="ECO:0007669"/>
    <property type="project" value="InterPro"/>
</dbReference>
<dbReference type="AlphaFoldDB" id="A0A3L7AFA4"/>
<name>A0A3L7AFA4_9HYPH</name>
<dbReference type="SMART" id="SM00382">
    <property type="entry name" value="AAA"/>
    <property type="match status" value="1"/>
</dbReference>
<dbReference type="PROSITE" id="PS50893">
    <property type="entry name" value="ABC_TRANSPORTER_2"/>
    <property type="match status" value="1"/>
</dbReference>
<dbReference type="Gene3D" id="3.40.50.300">
    <property type="entry name" value="P-loop containing nucleotide triphosphate hydrolases"/>
    <property type="match status" value="1"/>
</dbReference>
<protein>
    <submittedName>
        <fullName evidence="7">ABC transporter ATP-binding protein</fullName>
    </submittedName>
</protein>
<evidence type="ECO:0000256" key="1">
    <source>
        <dbReference type="ARBA" id="ARBA00005417"/>
    </source>
</evidence>
<dbReference type="PANTHER" id="PTHR43820">
    <property type="entry name" value="HIGH-AFFINITY BRANCHED-CHAIN AMINO ACID TRANSPORT ATP-BINDING PROTEIN LIVF"/>
    <property type="match status" value="1"/>
</dbReference>
<evidence type="ECO:0000313" key="8">
    <source>
        <dbReference type="Proteomes" id="UP000269692"/>
    </source>
</evidence>
<keyword evidence="2" id="KW-0813">Transport</keyword>
<dbReference type="CDD" id="cd03224">
    <property type="entry name" value="ABC_TM1139_LivF_branched"/>
    <property type="match status" value="1"/>
</dbReference>
<dbReference type="GO" id="GO:0005524">
    <property type="term" value="F:ATP binding"/>
    <property type="evidence" value="ECO:0007669"/>
    <property type="project" value="UniProtKB-KW"/>
</dbReference>
<accession>A0A3L7AFA4</accession>
<dbReference type="Pfam" id="PF00005">
    <property type="entry name" value="ABC_tran"/>
    <property type="match status" value="1"/>
</dbReference>
<dbReference type="Proteomes" id="UP000269692">
    <property type="component" value="Unassembled WGS sequence"/>
</dbReference>
<dbReference type="InterPro" id="IPR003593">
    <property type="entry name" value="AAA+_ATPase"/>
</dbReference>
<gene>
    <name evidence="7" type="ORF">D9R14_11470</name>
</gene>
<keyword evidence="3" id="KW-0547">Nucleotide-binding</keyword>
<evidence type="ECO:0000259" key="6">
    <source>
        <dbReference type="PROSITE" id="PS50893"/>
    </source>
</evidence>
<comment type="similarity">
    <text evidence="1">Belongs to the ABC transporter superfamily.</text>
</comment>
<keyword evidence="5" id="KW-0029">Amino-acid transport</keyword>
<dbReference type="SUPFAM" id="SSF52540">
    <property type="entry name" value="P-loop containing nucleoside triphosphate hydrolases"/>
    <property type="match status" value="1"/>
</dbReference>
<dbReference type="InterPro" id="IPR027417">
    <property type="entry name" value="P-loop_NTPase"/>
</dbReference>
<proteinExistence type="inferred from homology"/>
<evidence type="ECO:0000313" key="7">
    <source>
        <dbReference type="EMBL" id="RLP78420.1"/>
    </source>
</evidence>